<evidence type="ECO:0000313" key="7">
    <source>
        <dbReference type="Proteomes" id="UP000252631"/>
    </source>
</evidence>
<feature type="signal peptide" evidence="3">
    <location>
        <begin position="1"/>
        <end position="28"/>
    </location>
</feature>
<gene>
    <name evidence="5" type="ORF">BJ125_13813</name>
    <name evidence="6" type="ORF">SAMN05892882_13813</name>
</gene>
<keyword evidence="8" id="KW-1185">Reference proteome</keyword>
<evidence type="ECO:0000259" key="4">
    <source>
        <dbReference type="Pfam" id="PF13458"/>
    </source>
</evidence>
<keyword evidence="2 3" id="KW-0732">Signal</keyword>
<dbReference type="Pfam" id="PF13458">
    <property type="entry name" value="Peripla_BP_6"/>
    <property type="match status" value="1"/>
</dbReference>
<feature type="domain" description="Leucine-binding protein" evidence="4">
    <location>
        <begin position="40"/>
        <end position="393"/>
    </location>
</feature>
<evidence type="ECO:0000313" key="8">
    <source>
        <dbReference type="Proteomes" id="UP000256343"/>
    </source>
</evidence>
<dbReference type="CDD" id="cd06343">
    <property type="entry name" value="PBP1_ABC_ligand_binding-like"/>
    <property type="match status" value="1"/>
</dbReference>
<dbReference type="PANTHER" id="PTHR47235:SF1">
    <property type="entry name" value="BLR6548 PROTEIN"/>
    <property type="match status" value="1"/>
</dbReference>
<feature type="chain" id="PRO_5016445567" evidence="3">
    <location>
        <begin position="29"/>
        <end position="411"/>
    </location>
</feature>
<reference evidence="6 7" key="1">
    <citation type="submission" date="2017-08" db="EMBL/GenBank/DDBJ databases">
        <authorList>
            <person name="de Groot N.N."/>
        </authorList>
    </citation>
    <scope>NUCLEOTIDE SEQUENCE [LARGE SCALE GENOMIC DNA]</scope>
    <source>
        <strain evidence="6 7">JA575</strain>
    </source>
</reference>
<dbReference type="Proteomes" id="UP000252631">
    <property type="component" value="Unassembled WGS sequence"/>
</dbReference>
<dbReference type="Proteomes" id="UP000256343">
    <property type="component" value="Unassembled WGS sequence"/>
</dbReference>
<reference evidence="5 8" key="2">
    <citation type="submission" date="2018-07" db="EMBL/GenBank/DDBJ databases">
        <title>Genomic Encyclopedia of Archaeal and Bacterial Type Strains, Phase II (KMG-II): from individual species to whole genera.</title>
        <authorList>
            <person name="Goeker M."/>
        </authorList>
    </citation>
    <scope>NUCLEOTIDE SEQUENCE [LARGE SCALE GENOMIC DNA]</scope>
    <source>
        <strain evidence="5 8">JA575</strain>
    </source>
</reference>
<dbReference type="SUPFAM" id="SSF53822">
    <property type="entry name" value="Periplasmic binding protein-like I"/>
    <property type="match status" value="1"/>
</dbReference>
<name>A0A336JYH2_9BRAD</name>
<comment type="similarity">
    <text evidence="1">Belongs to the leucine-binding protein family.</text>
</comment>
<proteinExistence type="inferred from homology"/>
<dbReference type="RefSeq" id="WP_114360809.1">
    <property type="nucleotide sequence ID" value="NZ_QRDT01000038.1"/>
</dbReference>
<dbReference type="AlphaFoldDB" id="A0A336JYH2"/>
<dbReference type="EMBL" id="QRDT01000038">
    <property type="protein sequence ID" value="RED22978.1"/>
    <property type="molecule type" value="Genomic_DNA"/>
</dbReference>
<evidence type="ECO:0000256" key="2">
    <source>
        <dbReference type="ARBA" id="ARBA00022729"/>
    </source>
</evidence>
<accession>A0A336JYH2</accession>
<dbReference type="InterPro" id="IPR028081">
    <property type="entry name" value="Leu-bd"/>
</dbReference>
<dbReference type="InterPro" id="IPR028082">
    <property type="entry name" value="Peripla_BP_I"/>
</dbReference>
<evidence type="ECO:0000256" key="1">
    <source>
        <dbReference type="ARBA" id="ARBA00010062"/>
    </source>
</evidence>
<protein>
    <submittedName>
        <fullName evidence="6">Amino acid/amide ABC transporter substrate-binding protein (HAAT family)</fullName>
    </submittedName>
</protein>
<evidence type="ECO:0000313" key="6">
    <source>
        <dbReference type="EMBL" id="SSW93426.1"/>
    </source>
</evidence>
<dbReference type="PANTHER" id="PTHR47235">
    <property type="entry name" value="BLR6548 PROTEIN"/>
    <property type="match status" value="1"/>
</dbReference>
<evidence type="ECO:0000313" key="5">
    <source>
        <dbReference type="EMBL" id="RED22978.1"/>
    </source>
</evidence>
<organism evidence="6 7">
    <name type="scientific">Rhodopseudomonas pentothenatexigens</name>
    <dbReference type="NCBI Taxonomy" id="999699"/>
    <lineage>
        <taxon>Bacteria</taxon>
        <taxon>Pseudomonadati</taxon>
        <taxon>Pseudomonadota</taxon>
        <taxon>Alphaproteobacteria</taxon>
        <taxon>Hyphomicrobiales</taxon>
        <taxon>Nitrobacteraceae</taxon>
        <taxon>Rhodopseudomonas</taxon>
    </lineage>
</organism>
<dbReference type="EMBL" id="UFQQ01000038">
    <property type="protein sequence ID" value="SSW93426.1"/>
    <property type="molecule type" value="Genomic_DNA"/>
</dbReference>
<evidence type="ECO:0000256" key="3">
    <source>
        <dbReference type="SAM" id="SignalP"/>
    </source>
</evidence>
<sequence>MPTFRSRALAASAAVAVSFAAFTGAAFAQKKYDTGASDTEIKIGNIMPYSGPASAYGTIGKTEEAYFRMINEQGGINGRKINFISYDDAYSPPKAVEQARKLVESDEVLAVFNPLGTPSNTAIQKYLNAKKVPQLFVATGASKWNDPKTFPWTIGWQPSYQSEAKIYVKYILKEKPNAKVAILYQNDDFGKDYLKGTLDGFGDKAKSMVIAEEPYEISEPTIDSHIVKLKALNPDVLLIYTTPKFAAQTIRKTAELGWKPLQILTNVSASVGSVMQPAGFDNAQGVLSANYAKDATDEQWRNDPKFKNWHAFVDKYMPGTSKSDSNMVYGYGAASTLVEVLKRCGDDLTRANVMKQAASLKDFEPDTLLPGIKINTSPTDFAPISQLQMMRFKGDRWELFGDIISADAATN</sequence>
<dbReference type="OrthoDB" id="9770729at2"/>
<dbReference type="Gene3D" id="3.40.50.2300">
    <property type="match status" value="2"/>
</dbReference>